<dbReference type="PANTHER" id="PTHR43776:SF7">
    <property type="entry name" value="D,D-DIPEPTIDE TRANSPORT ATP-BINDING PROTEIN DDPF-RELATED"/>
    <property type="match status" value="1"/>
</dbReference>
<sequence length="648" mass="70259">MSQPLMHAADVGYSPPTTTSLTTSKAGLATSPAAAPALLRASGLTLIGKQLSGKHSRAEVLRDIDFALLPGRTLGLVGESGAGKSMIGRVIARQLPDNFEVQQGRLEFDGADLLRMPPEQHRALLGRKIAFIPQEPMTALNPVMTIGEQFAEHLQRLGVPKSLCRERSIEALAEVLLPDPVAVLGKYAFQLSGGMCQRVMIAMAFAGDPALVISDEATTALDVSTQAHIVTLIRGLQQRRGTGVIFVTHDLGLASHVCDDLVVLYAGEVVERGPAKIVSTRSLHPYTRALQRANPQLTGPRRQLPPLPGHMPGITDFAALPGCRFQPRCAVATESCCRPVALRDANVPQVQHSLRCVHGAAAPDPLQQPDTRAVMADGPLQSEAPFLRIHNLNKIFQQRGWRRGKDVQAVKNISFDIAPGEFVGIVGESGSGKSTLGRMIMGLETPSSGQVLLNDQRLGDSDAEWQRRISSIQMIFQDPRSALNPRRRVASLLTQSMENRPAMRNDRELRARELVASIGLAPDMLARFPSQMSGGQRQRVNIGRALCDVPQLLVADEIVSGLDVSVQAQILNLLLQLRQQHKVALLLISHDLAVVRYLCSRVLVMHRGEVVESGPTETVFAAPAHVYTRQLLAAVPPSDPFARWPQSA</sequence>
<evidence type="ECO:0000313" key="9">
    <source>
        <dbReference type="Proteomes" id="UP001629246"/>
    </source>
</evidence>
<evidence type="ECO:0000256" key="6">
    <source>
        <dbReference type="SAM" id="MobiDB-lite"/>
    </source>
</evidence>
<evidence type="ECO:0000259" key="7">
    <source>
        <dbReference type="PROSITE" id="PS50893"/>
    </source>
</evidence>
<organism evidence="8 9">
    <name type="scientific">Herbaspirillum lusitanum</name>
    <dbReference type="NCBI Taxonomy" id="213312"/>
    <lineage>
        <taxon>Bacteria</taxon>
        <taxon>Pseudomonadati</taxon>
        <taxon>Pseudomonadota</taxon>
        <taxon>Betaproteobacteria</taxon>
        <taxon>Burkholderiales</taxon>
        <taxon>Oxalobacteraceae</taxon>
        <taxon>Herbaspirillum</taxon>
    </lineage>
</organism>
<dbReference type="PROSITE" id="PS50893">
    <property type="entry name" value="ABC_TRANSPORTER_2"/>
    <property type="match status" value="2"/>
</dbReference>
<evidence type="ECO:0000256" key="2">
    <source>
        <dbReference type="ARBA" id="ARBA00022448"/>
    </source>
</evidence>
<keyword evidence="3" id="KW-0472">Membrane</keyword>
<accession>A0ABW9A506</accession>
<gene>
    <name evidence="8" type="ORF">PQR62_06775</name>
</gene>
<evidence type="ECO:0000313" key="8">
    <source>
        <dbReference type="EMBL" id="MFL9923958.1"/>
    </source>
</evidence>
<dbReference type="InterPro" id="IPR003439">
    <property type="entry name" value="ABC_transporter-like_ATP-bd"/>
</dbReference>
<dbReference type="SUPFAM" id="SSF52540">
    <property type="entry name" value="P-loop containing nucleoside triphosphate hydrolases"/>
    <property type="match status" value="2"/>
</dbReference>
<keyword evidence="2" id="KW-0813">Transport</keyword>
<dbReference type="Pfam" id="PF08352">
    <property type="entry name" value="oligo_HPY"/>
    <property type="match status" value="2"/>
</dbReference>
<dbReference type="EMBL" id="JAQQFM010000003">
    <property type="protein sequence ID" value="MFL9923958.1"/>
    <property type="molecule type" value="Genomic_DNA"/>
</dbReference>
<feature type="domain" description="ABC transporter" evidence="7">
    <location>
        <begin position="39"/>
        <end position="291"/>
    </location>
</feature>
<keyword evidence="9" id="KW-1185">Reference proteome</keyword>
<dbReference type="PANTHER" id="PTHR43776">
    <property type="entry name" value="TRANSPORT ATP-BINDING PROTEIN"/>
    <property type="match status" value="1"/>
</dbReference>
<dbReference type="GO" id="GO:0005524">
    <property type="term" value="F:ATP binding"/>
    <property type="evidence" value="ECO:0007669"/>
    <property type="project" value="UniProtKB-KW"/>
</dbReference>
<protein>
    <submittedName>
        <fullName evidence="8">ABC transporter ATP-binding protein</fullName>
    </submittedName>
</protein>
<comment type="similarity">
    <text evidence="1">Belongs to the ABC transporter superfamily.</text>
</comment>
<evidence type="ECO:0000256" key="5">
    <source>
        <dbReference type="ARBA" id="ARBA00022840"/>
    </source>
</evidence>
<dbReference type="InterPro" id="IPR017871">
    <property type="entry name" value="ABC_transporter-like_CS"/>
</dbReference>
<feature type="compositionally biased region" description="Low complexity" evidence="6">
    <location>
        <begin position="14"/>
        <end position="24"/>
    </location>
</feature>
<dbReference type="Proteomes" id="UP001629246">
    <property type="component" value="Unassembled WGS sequence"/>
</dbReference>
<reference evidence="8 9" key="1">
    <citation type="journal article" date="2024" name="Chem. Sci.">
        <title>Discovery of megapolipeptins by genome mining of a Burkholderiales bacteria collection.</title>
        <authorList>
            <person name="Paulo B.S."/>
            <person name="Recchia M.J.J."/>
            <person name="Lee S."/>
            <person name="Fergusson C.H."/>
            <person name="Romanowski S.B."/>
            <person name="Hernandez A."/>
            <person name="Krull N."/>
            <person name="Liu D.Y."/>
            <person name="Cavanagh H."/>
            <person name="Bos A."/>
            <person name="Gray C.A."/>
            <person name="Murphy B.T."/>
            <person name="Linington R.G."/>
            <person name="Eustaquio A.S."/>
        </authorList>
    </citation>
    <scope>NUCLEOTIDE SEQUENCE [LARGE SCALE GENOMIC DNA]</scope>
    <source>
        <strain evidence="8 9">RL21-008-BIB-A</strain>
    </source>
</reference>
<feature type="domain" description="ABC transporter" evidence="7">
    <location>
        <begin position="387"/>
        <end position="632"/>
    </location>
</feature>
<dbReference type="CDD" id="cd03257">
    <property type="entry name" value="ABC_NikE_OppD_transporters"/>
    <property type="match status" value="2"/>
</dbReference>
<evidence type="ECO:0000256" key="1">
    <source>
        <dbReference type="ARBA" id="ARBA00005417"/>
    </source>
</evidence>
<dbReference type="Pfam" id="PF00005">
    <property type="entry name" value="ABC_tran"/>
    <property type="match status" value="2"/>
</dbReference>
<name>A0ABW9A506_9BURK</name>
<dbReference type="InterPro" id="IPR027417">
    <property type="entry name" value="P-loop_NTPase"/>
</dbReference>
<dbReference type="SMART" id="SM00382">
    <property type="entry name" value="AAA"/>
    <property type="match status" value="2"/>
</dbReference>
<dbReference type="PROSITE" id="PS00211">
    <property type="entry name" value="ABC_TRANSPORTER_1"/>
    <property type="match status" value="2"/>
</dbReference>
<evidence type="ECO:0000256" key="4">
    <source>
        <dbReference type="ARBA" id="ARBA00022741"/>
    </source>
</evidence>
<keyword evidence="3" id="KW-1003">Cell membrane</keyword>
<dbReference type="NCBIfam" id="NF008453">
    <property type="entry name" value="PRK11308.1"/>
    <property type="match status" value="2"/>
</dbReference>
<dbReference type="InterPro" id="IPR050319">
    <property type="entry name" value="ABC_transp_ATP-bind"/>
</dbReference>
<dbReference type="InterPro" id="IPR003593">
    <property type="entry name" value="AAA+_ATPase"/>
</dbReference>
<evidence type="ECO:0000256" key="3">
    <source>
        <dbReference type="ARBA" id="ARBA00022475"/>
    </source>
</evidence>
<dbReference type="NCBIfam" id="NF007739">
    <property type="entry name" value="PRK10419.1"/>
    <property type="match status" value="2"/>
</dbReference>
<dbReference type="Gene3D" id="3.40.50.300">
    <property type="entry name" value="P-loop containing nucleotide triphosphate hydrolases"/>
    <property type="match status" value="2"/>
</dbReference>
<feature type="region of interest" description="Disordered" evidence="6">
    <location>
        <begin position="1"/>
        <end position="24"/>
    </location>
</feature>
<comment type="caution">
    <text evidence="8">The sequence shown here is derived from an EMBL/GenBank/DDBJ whole genome shotgun (WGS) entry which is preliminary data.</text>
</comment>
<dbReference type="RefSeq" id="WP_408156117.1">
    <property type="nucleotide sequence ID" value="NZ_JAQQFM010000003.1"/>
</dbReference>
<dbReference type="InterPro" id="IPR013563">
    <property type="entry name" value="Oligopep_ABC_C"/>
</dbReference>
<dbReference type="NCBIfam" id="TIGR01727">
    <property type="entry name" value="oligo_HPY"/>
    <property type="match status" value="1"/>
</dbReference>
<proteinExistence type="inferred from homology"/>
<keyword evidence="5 8" id="KW-0067">ATP-binding</keyword>
<keyword evidence="4" id="KW-0547">Nucleotide-binding</keyword>